<comment type="caution">
    <text evidence="10">The sequence shown here is derived from an EMBL/GenBank/DDBJ whole genome shotgun (WGS) entry which is preliminary data.</text>
</comment>
<comment type="similarity">
    <text evidence="6">Belongs to the archaeal Rpo6/eukaryotic RPB6 RNA polymerase subunit family.</text>
</comment>
<protein>
    <recommendedName>
        <fullName evidence="2">DNA-directed RNA polymerases I, II, and III subunit RPABC2</fullName>
    </recommendedName>
    <alternativeName>
        <fullName evidence="7">RPB6 homolog</fullName>
    </alternativeName>
</protein>
<feature type="transmembrane region" description="Helical" evidence="8">
    <location>
        <begin position="60"/>
        <end position="83"/>
    </location>
</feature>
<dbReference type="GO" id="GO:0006360">
    <property type="term" value="P:transcription by RNA polymerase I"/>
    <property type="evidence" value="ECO:0007669"/>
    <property type="project" value="TreeGrafter"/>
</dbReference>
<dbReference type="InterPro" id="IPR020708">
    <property type="entry name" value="DNA-dir_RNA_polK_14-18kDa_CS"/>
</dbReference>
<reference evidence="10 11" key="1">
    <citation type="submission" date="2017-03" db="EMBL/GenBank/DDBJ databases">
        <title>Genome Survey of Euroglyphus maynei.</title>
        <authorList>
            <person name="Arlian L.G."/>
            <person name="Morgan M.S."/>
            <person name="Rider S.D."/>
        </authorList>
    </citation>
    <scope>NUCLEOTIDE SEQUENCE [LARGE SCALE GENOMIC DNA]</scope>
    <source>
        <strain evidence="10">Arlian Lab</strain>
        <tissue evidence="10">Whole body</tissue>
    </source>
</reference>
<organism evidence="10 11">
    <name type="scientific">Euroglyphus maynei</name>
    <name type="common">Mayne's house dust mite</name>
    <dbReference type="NCBI Taxonomy" id="6958"/>
    <lineage>
        <taxon>Eukaryota</taxon>
        <taxon>Metazoa</taxon>
        <taxon>Ecdysozoa</taxon>
        <taxon>Arthropoda</taxon>
        <taxon>Chelicerata</taxon>
        <taxon>Arachnida</taxon>
        <taxon>Acari</taxon>
        <taxon>Acariformes</taxon>
        <taxon>Sarcoptiformes</taxon>
        <taxon>Astigmata</taxon>
        <taxon>Psoroptidia</taxon>
        <taxon>Analgoidea</taxon>
        <taxon>Pyroglyphidae</taxon>
        <taxon>Pyroglyphinae</taxon>
        <taxon>Euroglyphus</taxon>
    </lineage>
</organism>
<dbReference type="PANTHER" id="PTHR47227:SF5">
    <property type="entry name" value="DNA-DIRECTED RNA POLYMERASES I, II, AND III SUBUNIT RPABC2"/>
    <property type="match status" value="1"/>
</dbReference>
<dbReference type="Pfam" id="PF01192">
    <property type="entry name" value="RNA_pol_Rpb6"/>
    <property type="match status" value="1"/>
</dbReference>
<dbReference type="InterPro" id="IPR006110">
    <property type="entry name" value="Pol_omega/Rpo6/RPB6"/>
</dbReference>
<dbReference type="EMBL" id="MUJZ01064309">
    <property type="protein sequence ID" value="OTF70718.1"/>
    <property type="molecule type" value="Genomic_DNA"/>
</dbReference>
<sequence length="494" mass="56952">MDSTIRKRNASSTMITPTTKQFLPVSKKTKSFTTNENESNEETDRESFVKKIIKMIRQNFFKILLSLIILILAIIFIAIPIIVRNSITFQRFGVFMNIINIHYFHDLSDTEQFGLRCARSFRIRTTTNDDDGEIDLGAWHIFPHDEHEECNREANDFNDDRIIVLYLHGNMASRAFYHRRLLYEILSEKYNAHVIAFDYRGYADSTNAVPSTFGLTNDTRNVYEWIIRNNVTSDRILIWGHSLGTGVATRFLSECPDEIYPIAAVIESGFTSIVEASHNYPLIKLFSFLPYFEYCFVEPLVNNPELNFNSTAQLSTIRCPLLILHAEDDRIVSYDLGKQLYEQAKKFQPENVGKLTEFVSYPAHHGYGHQDIYRDPNLLGGDFDDAVDADDIGDEAVDEENVEFLPSDQMQQKQNAKKITTPYMTKYERARVLGTRALQIAMCAPIMVELEGETDPLQIAMKELKERKIPLIIRRFLPDGSYEDWGIDELIIND</sequence>
<dbReference type="GO" id="GO:0005665">
    <property type="term" value="C:RNA polymerase II, core complex"/>
    <property type="evidence" value="ECO:0007669"/>
    <property type="project" value="TreeGrafter"/>
</dbReference>
<name>A0A1Y3AS80_EURMA</name>
<accession>A0A1Y3AS80</accession>
<keyword evidence="3 10" id="KW-0240">DNA-directed RNA polymerase</keyword>
<feature type="domain" description="AB hydrolase-1" evidence="9">
    <location>
        <begin position="163"/>
        <end position="259"/>
    </location>
</feature>
<dbReference type="GO" id="GO:0003677">
    <property type="term" value="F:DNA binding"/>
    <property type="evidence" value="ECO:0007669"/>
    <property type="project" value="InterPro"/>
</dbReference>
<keyword evidence="8" id="KW-1133">Transmembrane helix</keyword>
<dbReference type="PANTHER" id="PTHR47227">
    <property type="entry name" value="DNA-DIRECTED RNA POLYMERASE SUBUNIT K"/>
    <property type="match status" value="1"/>
</dbReference>
<dbReference type="GO" id="GO:0003899">
    <property type="term" value="F:DNA-directed RNA polymerase activity"/>
    <property type="evidence" value="ECO:0007669"/>
    <property type="project" value="InterPro"/>
</dbReference>
<keyword evidence="11" id="KW-1185">Reference proteome</keyword>
<evidence type="ECO:0000256" key="6">
    <source>
        <dbReference type="ARBA" id="ARBA00025773"/>
    </source>
</evidence>
<evidence type="ECO:0000259" key="9">
    <source>
        <dbReference type="Pfam" id="PF00561"/>
    </source>
</evidence>
<dbReference type="AlphaFoldDB" id="A0A1Y3AS80"/>
<dbReference type="GO" id="GO:0006366">
    <property type="term" value="P:transcription by RNA polymerase II"/>
    <property type="evidence" value="ECO:0007669"/>
    <property type="project" value="TreeGrafter"/>
</dbReference>
<dbReference type="OrthoDB" id="10249433at2759"/>
<dbReference type="InterPro" id="IPR000073">
    <property type="entry name" value="AB_hydrolase_1"/>
</dbReference>
<evidence type="ECO:0000256" key="4">
    <source>
        <dbReference type="ARBA" id="ARBA00023163"/>
    </source>
</evidence>
<dbReference type="SUPFAM" id="SSF53474">
    <property type="entry name" value="alpha/beta-Hydrolases"/>
    <property type="match status" value="1"/>
</dbReference>
<evidence type="ECO:0000256" key="7">
    <source>
        <dbReference type="ARBA" id="ARBA00030456"/>
    </source>
</evidence>
<evidence type="ECO:0000256" key="8">
    <source>
        <dbReference type="SAM" id="Phobius"/>
    </source>
</evidence>
<comment type="subcellular location">
    <subcellularLocation>
        <location evidence="1">Nucleus</location>
    </subcellularLocation>
</comment>
<dbReference type="Pfam" id="PF00561">
    <property type="entry name" value="Abhydrolase_1"/>
    <property type="match status" value="1"/>
</dbReference>
<evidence type="ECO:0000313" key="11">
    <source>
        <dbReference type="Proteomes" id="UP000194236"/>
    </source>
</evidence>
<evidence type="ECO:0000256" key="2">
    <source>
        <dbReference type="ARBA" id="ARBA00020808"/>
    </source>
</evidence>
<dbReference type="SMART" id="SM01409">
    <property type="entry name" value="RNA_pol_Rpb6"/>
    <property type="match status" value="1"/>
</dbReference>
<evidence type="ECO:0000313" key="10">
    <source>
        <dbReference type="EMBL" id="OTF70718.1"/>
    </source>
</evidence>
<dbReference type="GO" id="GO:0042797">
    <property type="term" value="P:tRNA transcription by RNA polymerase III"/>
    <property type="evidence" value="ECO:0007669"/>
    <property type="project" value="TreeGrafter"/>
</dbReference>
<dbReference type="InterPro" id="IPR006111">
    <property type="entry name" value="Rpo6/Rpb6"/>
</dbReference>
<keyword evidence="8" id="KW-0472">Membrane</keyword>
<keyword evidence="4" id="KW-0804">Transcription</keyword>
<dbReference type="PIRSF" id="PIRSF000778">
    <property type="entry name" value="RpoK/RPB6"/>
    <property type="match status" value="1"/>
</dbReference>
<evidence type="ECO:0000256" key="5">
    <source>
        <dbReference type="ARBA" id="ARBA00023242"/>
    </source>
</evidence>
<evidence type="ECO:0000256" key="3">
    <source>
        <dbReference type="ARBA" id="ARBA00022478"/>
    </source>
</evidence>
<dbReference type="InterPro" id="IPR028363">
    <property type="entry name" value="RPB6"/>
</dbReference>
<dbReference type="Gene3D" id="3.90.940.10">
    <property type="match status" value="1"/>
</dbReference>
<dbReference type="PROSITE" id="PS01111">
    <property type="entry name" value="RNA_POL_K_14KD"/>
    <property type="match status" value="1"/>
</dbReference>
<evidence type="ECO:0000256" key="1">
    <source>
        <dbReference type="ARBA" id="ARBA00004123"/>
    </source>
</evidence>
<dbReference type="InterPro" id="IPR036161">
    <property type="entry name" value="RPB6/omega-like_sf"/>
</dbReference>
<keyword evidence="8" id="KW-0812">Transmembrane</keyword>
<dbReference type="PIRSF" id="PIRSF500154">
    <property type="entry name" value="RPB6"/>
    <property type="match status" value="1"/>
</dbReference>
<dbReference type="Proteomes" id="UP000194236">
    <property type="component" value="Unassembled WGS sequence"/>
</dbReference>
<gene>
    <name evidence="10" type="ORF">BLA29_000963</name>
</gene>
<dbReference type="FunFam" id="3.90.940.10:FF:000003">
    <property type="entry name" value="DNA-directed RNA polymerases I, II, and III subunit RPABC2"/>
    <property type="match status" value="1"/>
</dbReference>
<dbReference type="InterPro" id="IPR029058">
    <property type="entry name" value="AB_hydrolase_fold"/>
</dbReference>
<dbReference type="Gene3D" id="3.40.50.1820">
    <property type="entry name" value="alpha/beta hydrolase"/>
    <property type="match status" value="1"/>
</dbReference>
<dbReference type="SUPFAM" id="SSF63562">
    <property type="entry name" value="RPB6/omega subunit-like"/>
    <property type="match status" value="1"/>
</dbReference>
<dbReference type="NCBIfam" id="NF002208">
    <property type="entry name" value="PRK01099.1-3"/>
    <property type="match status" value="1"/>
</dbReference>
<dbReference type="GO" id="GO:0005736">
    <property type="term" value="C:RNA polymerase I complex"/>
    <property type="evidence" value="ECO:0007669"/>
    <property type="project" value="TreeGrafter"/>
</dbReference>
<proteinExistence type="inferred from homology"/>
<keyword evidence="5" id="KW-0539">Nucleus</keyword>
<dbReference type="GO" id="GO:0005666">
    <property type="term" value="C:RNA polymerase III complex"/>
    <property type="evidence" value="ECO:0007669"/>
    <property type="project" value="TreeGrafter"/>
</dbReference>